<dbReference type="EMBL" id="VLKF01000001">
    <property type="protein sequence ID" value="TWH75311.1"/>
    <property type="molecule type" value="Genomic_DNA"/>
</dbReference>
<dbReference type="AlphaFoldDB" id="A0A562IW76"/>
<comment type="caution">
    <text evidence="1">The sequence shown here is derived from an EMBL/GenBank/DDBJ whole genome shotgun (WGS) entry which is preliminary data.</text>
</comment>
<name>A0A562IW76_9ACTN</name>
<organism evidence="1 2">
    <name type="scientific">Modestobacter roseus</name>
    <dbReference type="NCBI Taxonomy" id="1181884"/>
    <lineage>
        <taxon>Bacteria</taxon>
        <taxon>Bacillati</taxon>
        <taxon>Actinomycetota</taxon>
        <taxon>Actinomycetes</taxon>
        <taxon>Geodermatophilales</taxon>
        <taxon>Geodermatophilaceae</taxon>
        <taxon>Modestobacter</taxon>
    </lineage>
</organism>
<protein>
    <submittedName>
        <fullName evidence="1">Uncharacterized protein</fullName>
    </submittedName>
</protein>
<dbReference type="RefSeq" id="WP_153359255.1">
    <property type="nucleotide sequence ID" value="NZ_JABGDC010000058.1"/>
</dbReference>
<gene>
    <name evidence="1" type="ORF">JD78_03867</name>
</gene>
<dbReference type="Proteomes" id="UP000321490">
    <property type="component" value="Unassembled WGS sequence"/>
</dbReference>
<sequence length="109" mass="11181">MIVEVITGADEVPEVRVADVEDLGRLHLALGALTDADGDRALRAAGLGRLEDGTGFLDVAALRAAAEREARSPDWGGRFDAMVTSAADAGWAADDGASLRAHVEPAASA</sequence>
<reference evidence="1 2" key="1">
    <citation type="submission" date="2019-07" db="EMBL/GenBank/DDBJ databases">
        <title>R&amp;d 2014.</title>
        <authorList>
            <person name="Klenk H.-P."/>
        </authorList>
    </citation>
    <scope>NUCLEOTIDE SEQUENCE [LARGE SCALE GENOMIC DNA]</scope>
    <source>
        <strain evidence="1 2">DSM 45764</strain>
    </source>
</reference>
<accession>A0A562IW76</accession>
<keyword evidence="2" id="KW-1185">Reference proteome</keyword>
<proteinExistence type="predicted"/>
<evidence type="ECO:0000313" key="1">
    <source>
        <dbReference type="EMBL" id="TWH75311.1"/>
    </source>
</evidence>
<evidence type="ECO:0000313" key="2">
    <source>
        <dbReference type="Proteomes" id="UP000321490"/>
    </source>
</evidence>